<dbReference type="Pfam" id="PF00089">
    <property type="entry name" value="Trypsin"/>
    <property type="match status" value="1"/>
</dbReference>
<keyword evidence="3" id="KW-1185">Reference proteome</keyword>
<dbReference type="InterPro" id="IPR001254">
    <property type="entry name" value="Trypsin_dom"/>
</dbReference>
<name>A0AAJ6VNC9_9HYME</name>
<dbReference type="InterPro" id="IPR043504">
    <property type="entry name" value="Peptidase_S1_PA_chymotrypsin"/>
</dbReference>
<dbReference type="SMART" id="SM00020">
    <property type="entry name" value="Tryp_SPc"/>
    <property type="match status" value="1"/>
</dbReference>
<sequence length="247" mass="28067">MGFNIFSLLAVSAILCVQYNIPLINAMIGRDVHNAHIRNFPFMVAFKNINNVNAGPSRDHICSGALITTRHVLSAAQCLENRLINQTIILHGTISLVTSSPYTILWWITFNEWSNYRNRHLLFRENDISVTMLTHEIQGNVEPAVLSTVSFHNLVDEYIDLVGWGVNHRRFISPNLRTAQVKVLSNRQCEDQMQLLGQVMEIHERHFCTHSEPFIILKRGDFGGPVIHHRKIIGVSIDVIPDLGKSK</sequence>
<dbReference type="PANTHER" id="PTHR24260:SF136">
    <property type="entry name" value="GH08193P-RELATED"/>
    <property type="match status" value="1"/>
</dbReference>
<feature type="signal peptide" evidence="1">
    <location>
        <begin position="1"/>
        <end position="26"/>
    </location>
</feature>
<accession>A0AAJ6VNC9</accession>
<dbReference type="InterPro" id="IPR051333">
    <property type="entry name" value="CLIP_Serine_Protease"/>
</dbReference>
<keyword evidence="1" id="KW-0732">Signal</keyword>
<evidence type="ECO:0000313" key="3">
    <source>
        <dbReference type="Proteomes" id="UP000695007"/>
    </source>
</evidence>
<dbReference type="Proteomes" id="UP000695007">
    <property type="component" value="Unplaced"/>
</dbReference>
<feature type="domain" description="Peptidase S1" evidence="2">
    <location>
        <begin position="27"/>
        <end position="247"/>
    </location>
</feature>
<gene>
    <name evidence="4" type="primary">LOC105360383</name>
</gene>
<proteinExistence type="predicted"/>
<evidence type="ECO:0000259" key="2">
    <source>
        <dbReference type="PROSITE" id="PS50240"/>
    </source>
</evidence>
<dbReference type="Gene3D" id="2.40.10.10">
    <property type="entry name" value="Trypsin-like serine proteases"/>
    <property type="match status" value="1"/>
</dbReference>
<dbReference type="GeneID" id="105360383"/>
<organism evidence="3 4">
    <name type="scientific">Ceratosolen solmsi marchali</name>
    <dbReference type="NCBI Taxonomy" id="326594"/>
    <lineage>
        <taxon>Eukaryota</taxon>
        <taxon>Metazoa</taxon>
        <taxon>Ecdysozoa</taxon>
        <taxon>Arthropoda</taxon>
        <taxon>Hexapoda</taxon>
        <taxon>Insecta</taxon>
        <taxon>Pterygota</taxon>
        <taxon>Neoptera</taxon>
        <taxon>Endopterygota</taxon>
        <taxon>Hymenoptera</taxon>
        <taxon>Apocrita</taxon>
        <taxon>Proctotrupomorpha</taxon>
        <taxon>Chalcidoidea</taxon>
        <taxon>Agaonidae</taxon>
        <taxon>Agaoninae</taxon>
        <taxon>Ceratosolen</taxon>
    </lineage>
</organism>
<reference evidence="4" key="1">
    <citation type="submission" date="2025-08" db="UniProtKB">
        <authorList>
            <consortium name="RefSeq"/>
        </authorList>
    </citation>
    <scope>IDENTIFICATION</scope>
</reference>
<dbReference type="SUPFAM" id="SSF50494">
    <property type="entry name" value="Trypsin-like serine proteases"/>
    <property type="match status" value="1"/>
</dbReference>
<dbReference type="AlphaFoldDB" id="A0AAJ6VNC9"/>
<evidence type="ECO:0000313" key="4">
    <source>
        <dbReference type="RefSeq" id="XP_011495578.1"/>
    </source>
</evidence>
<dbReference type="PROSITE" id="PS50240">
    <property type="entry name" value="TRYPSIN_DOM"/>
    <property type="match status" value="1"/>
</dbReference>
<evidence type="ECO:0000256" key="1">
    <source>
        <dbReference type="SAM" id="SignalP"/>
    </source>
</evidence>
<dbReference type="InterPro" id="IPR009003">
    <property type="entry name" value="Peptidase_S1_PA"/>
</dbReference>
<protein>
    <submittedName>
        <fullName evidence="4">Chymotrypsin-2-like</fullName>
    </submittedName>
</protein>
<dbReference type="GO" id="GO:0004252">
    <property type="term" value="F:serine-type endopeptidase activity"/>
    <property type="evidence" value="ECO:0007669"/>
    <property type="project" value="InterPro"/>
</dbReference>
<dbReference type="PANTHER" id="PTHR24260">
    <property type="match status" value="1"/>
</dbReference>
<dbReference type="RefSeq" id="XP_011495578.1">
    <property type="nucleotide sequence ID" value="XM_011497276.1"/>
</dbReference>
<dbReference type="KEGG" id="csol:105360383"/>
<dbReference type="GO" id="GO:0006508">
    <property type="term" value="P:proteolysis"/>
    <property type="evidence" value="ECO:0007669"/>
    <property type="project" value="InterPro"/>
</dbReference>
<feature type="chain" id="PRO_5042530823" evidence="1">
    <location>
        <begin position="27"/>
        <end position="247"/>
    </location>
</feature>